<comment type="subunit">
    <text evidence="3">UreD, UreF and UreG form a complex that acts as a GTP-hydrolysis-dependent molecular chaperone, activating the urease apoprotein by helping to assemble the nickel containing metallocenter of UreC. The UreE protein probably delivers the nickel.</text>
</comment>
<keyword evidence="5" id="KW-1185">Reference proteome</keyword>
<dbReference type="InterPro" id="IPR002639">
    <property type="entry name" value="UreF"/>
</dbReference>
<comment type="subcellular location">
    <subcellularLocation>
        <location evidence="3">Cytoplasm</location>
    </subcellularLocation>
</comment>
<keyword evidence="2 3" id="KW-0143">Chaperone</keyword>
<name>A0A098TJ76_9CYAN</name>
<comment type="function">
    <text evidence="3">Required for maturation of urease via the functional incorporation of the urease nickel metallocenter.</text>
</comment>
<dbReference type="Pfam" id="PF01730">
    <property type="entry name" value="UreF"/>
    <property type="match status" value="1"/>
</dbReference>
<evidence type="ECO:0000256" key="1">
    <source>
        <dbReference type="ARBA" id="ARBA00022988"/>
    </source>
</evidence>
<evidence type="ECO:0000256" key="3">
    <source>
        <dbReference type="HAMAP-Rule" id="MF_01385"/>
    </source>
</evidence>
<accession>A0A098TJ76</accession>
<sequence length="229" mass="25490">MQSDLALLRLLQLASPTLPVGAYSYSEALETLISTGKIADIEELESWLRQELSTGAVRMEAAVMLRGYQAVQAQDLAVIAHWHHWLSAARETEELRWQSWQMGLALFRLLQALHPEQADFFTQLYEGCDRTCNFAIAFALAAALWEIDPESALLGYCQSWLTNLIGAGVKLIPLGQTAGQKLLMGMQVPLITSTQEIQGLTDTQLVSCSWGLSLASMNHETEYSRLFRS</sequence>
<evidence type="ECO:0000313" key="4">
    <source>
        <dbReference type="EMBL" id="KGF72124.1"/>
    </source>
</evidence>
<dbReference type="HAMAP" id="MF_01385">
    <property type="entry name" value="UreF"/>
    <property type="match status" value="1"/>
</dbReference>
<dbReference type="OrthoDB" id="9798772at2"/>
<keyword evidence="3" id="KW-0963">Cytoplasm</keyword>
<protein>
    <recommendedName>
        <fullName evidence="3">Urease accessory protein UreF</fullName>
    </recommendedName>
</protein>
<dbReference type="AlphaFoldDB" id="A0A098TJ76"/>
<gene>
    <name evidence="3" type="primary">ureF</name>
    <name evidence="4" type="ORF">DO97_11825</name>
</gene>
<keyword evidence="1 3" id="KW-0996">Nickel insertion</keyword>
<dbReference type="InterPro" id="IPR038277">
    <property type="entry name" value="UreF_sf"/>
</dbReference>
<dbReference type="STRING" id="1497020.DO97_11825"/>
<dbReference type="GO" id="GO:0005737">
    <property type="term" value="C:cytoplasm"/>
    <property type="evidence" value="ECO:0007669"/>
    <property type="project" value="UniProtKB-SubCell"/>
</dbReference>
<dbReference type="EMBL" id="JJML01000036">
    <property type="protein sequence ID" value="KGF72124.1"/>
    <property type="molecule type" value="Genomic_DNA"/>
</dbReference>
<dbReference type="PIRSF" id="PIRSF009467">
    <property type="entry name" value="Ureas_acces_UreF"/>
    <property type="match status" value="1"/>
</dbReference>
<evidence type="ECO:0000313" key="5">
    <source>
        <dbReference type="Proteomes" id="UP000030170"/>
    </source>
</evidence>
<proteinExistence type="inferred from homology"/>
<dbReference type="PANTHER" id="PTHR33620">
    <property type="entry name" value="UREASE ACCESSORY PROTEIN F"/>
    <property type="match status" value="1"/>
</dbReference>
<dbReference type="Proteomes" id="UP000030170">
    <property type="component" value="Unassembled WGS sequence"/>
</dbReference>
<dbReference type="Gene3D" id="1.10.4190.10">
    <property type="entry name" value="Urease accessory protein UreF"/>
    <property type="match status" value="1"/>
</dbReference>
<reference evidence="4 5" key="1">
    <citation type="journal article" date="2014" name="Mol. Ecol.">
        <title>Evolution of Synechococcus.</title>
        <authorList>
            <person name="Dvorak P."/>
            <person name="Casamatta D."/>
            <person name="Hasler P."/>
            <person name="Poulickova A."/>
            <person name="Ondrej V."/>
            <person name="Sanges R."/>
        </authorList>
    </citation>
    <scope>NUCLEOTIDE SEQUENCE [LARGE SCALE GENOMIC DNA]</scope>
    <source>
        <strain evidence="4 5">CAUP A 1101</strain>
    </source>
</reference>
<evidence type="ECO:0000256" key="2">
    <source>
        <dbReference type="ARBA" id="ARBA00023186"/>
    </source>
</evidence>
<dbReference type="PANTHER" id="PTHR33620:SF1">
    <property type="entry name" value="UREASE ACCESSORY PROTEIN F"/>
    <property type="match status" value="1"/>
</dbReference>
<organism evidence="4 5">
    <name type="scientific">Neosynechococcus sphagnicola sy1</name>
    <dbReference type="NCBI Taxonomy" id="1497020"/>
    <lineage>
        <taxon>Bacteria</taxon>
        <taxon>Bacillati</taxon>
        <taxon>Cyanobacteriota</taxon>
        <taxon>Cyanophyceae</taxon>
        <taxon>Neosynechococcales</taxon>
        <taxon>Neosynechococcaceae</taxon>
        <taxon>Neosynechococcus</taxon>
    </lineage>
</organism>
<comment type="caution">
    <text evidence="4">The sequence shown here is derived from an EMBL/GenBank/DDBJ whole genome shotgun (WGS) entry which is preliminary data.</text>
</comment>
<dbReference type="GO" id="GO:0016151">
    <property type="term" value="F:nickel cation binding"/>
    <property type="evidence" value="ECO:0007669"/>
    <property type="project" value="UniProtKB-UniRule"/>
</dbReference>
<comment type="similarity">
    <text evidence="3">Belongs to the UreF family.</text>
</comment>
<dbReference type="RefSeq" id="WP_036534702.1">
    <property type="nucleotide sequence ID" value="NZ_JJML01000036.1"/>
</dbReference>